<dbReference type="GO" id="GO:0016020">
    <property type="term" value="C:membrane"/>
    <property type="evidence" value="ECO:0007669"/>
    <property type="project" value="TreeGrafter"/>
</dbReference>
<comment type="caution">
    <text evidence="11">The sequence shown here is derived from an EMBL/GenBank/DDBJ whole genome shotgun (WGS) entry which is preliminary data.</text>
</comment>
<evidence type="ECO:0000256" key="9">
    <source>
        <dbReference type="SAM" id="SignalP"/>
    </source>
</evidence>
<dbReference type="AlphaFoldDB" id="A0AAV3YE18"/>
<dbReference type="GO" id="GO:0045087">
    <property type="term" value="P:innate immune response"/>
    <property type="evidence" value="ECO:0007669"/>
    <property type="project" value="UniProtKB-KW"/>
</dbReference>
<evidence type="ECO:0000256" key="1">
    <source>
        <dbReference type="ARBA" id="ARBA00004613"/>
    </source>
</evidence>
<evidence type="ECO:0000256" key="5">
    <source>
        <dbReference type="ARBA" id="ARBA00022588"/>
    </source>
</evidence>
<comment type="similarity">
    <text evidence="2">Belongs to the insect defense protein family.</text>
</comment>
<evidence type="ECO:0000256" key="2">
    <source>
        <dbReference type="ARBA" id="ARBA00008501"/>
    </source>
</evidence>
<comment type="subcellular location">
    <subcellularLocation>
        <location evidence="1">Secreted</location>
    </subcellularLocation>
</comment>
<keyword evidence="7" id="KW-0391">Immunity</keyword>
<dbReference type="GO" id="GO:0005576">
    <property type="term" value="C:extracellular region"/>
    <property type="evidence" value="ECO:0007669"/>
    <property type="project" value="UniProtKB-SubCell"/>
</dbReference>
<sequence>MQPCSQCLNQQTQLQHRMTILLAASVLTLVLLAVSTDARPEGSPFSACQSMLPAHGANSARQDLSPYVVLVSQAAYNPGDTVSVMLRGLCSIEFMGFLVQARRADPEDPRMRQDPYEAIGSFSAVMGTRYECGDVSKISVGR</sequence>
<keyword evidence="8" id="KW-0044">Antibiotic</keyword>
<dbReference type="PANTHER" id="PTHR45828:SF9">
    <property type="entry name" value="CELL WALL INTEGRITY AND STRESS RESPONSE COMPONENT 4-LIKE-RELATED"/>
    <property type="match status" value="1"/>
</dbReference>
<protein>
    <submittedName>
        <fullName evidence="11">Immune-related protein 1</fullName>
    </submittedName>
</protein>
<dbReference type="Proteomes" id="UP000735302">
    <property type="component" value="Unassembled WGS sequence"/>
</dbReference>
<keyword evidence="3" id="KW-0964">Secreted</keyword>
<keyword evidence="12" id="KW-1185">Reference proteome</keyword>
<evidence type="ECO:0000256" key="6">
    <source>
        <dbReference type="ARBA" id="ARBA00022729"/>
    </source>
</evidence>
<evidence type="ECO:0000256" key="3">
    <source>
        <dbReference type="ARBA" id="ARBA00022525"/>
    </source>
</evidence>
<evidence type="ECO:0000259" key="10">
    <source>
        <dbReference type="PROSITE" id="PS51019"/>
    </source>
</evidence>
<dbReference type="GO" id="GO:0042742">
    <property type="term" value="P:defense response to bacterium"/>
    <property type="evidence" value="ECO:0007669"/>
    <property type="project" value="UniProtKB-KW"/>
</dbReference>
<evidence type="ECO:0000256" key="4">
    <source>
        <dbReference type="ARBA" id="ARBA00022529"/>
    </source>
</evidence>
<accession>A0AAV3YE18</accession>
<dbReference type="InterPro" id="IPR042307">
    <property type="entry name" value="Reeler_sf"/>
</dbReference>
<gene>
    <name evidence="11" type="ORF">PoB_000792600</name>
</gene>
<evidence type="ECO:0000313" key="12">
    <source>
        <dbReference type="Proteomes" id="UP000735302"/>
    </source>
</evidence>
<name>A0AAV3YE18_9GAST</name>
<dbReference type="Pfam" id="PF02014">
    <property type="entry name" value="Reeler"/>
    <property type="match status" value="1"/>
</dbReference>
<keyword evidence="4" id="KW-0929">Antimicrobial</keyword>
<feature type="chain" id="PRO_5043954829" evidence="9">
    <location>
        <begin position="39"/>
        <end position="142"/>
    </location>
</feature>
<dbReference type="CDD" id="cd08544">
    <property type="entry name" value="Reeler"/>
    <property type="match status" value="1"/>
</dbReference>
<dbReference type="Gene3D" id="2.60.40.4060">
    <property type="entry name" value="Reeler domain"/>
    <property type="match status" value="1"/>
</dbReference>
<feature type="signal peptide" evidence="9">
    <location>
        <begin position="1"/>
        <end position="38"/>
    </location>
</feature>
<keyword evidence="6 9" id="KW-0732">Signal</keyword>
<feature type="domain" description="Reelin" evidence="10">
    <location>
        <begin position="33"/>
        <end position="142"/>
    </location>
</feature>
<evidence type="ECO:0000256" key="7">
    <source>
        <dbReference type="ARBA" id="ARBA00022859"/>
    </source>
</evidence>
<evidence type="ECO:0000256" key="8">
    <source>
        <dbReference type="ARBA" id="ARBA00023022"/>
    </source>
</evidence>
<reference evidence="11 12" key="1">
    <citation type="journal article" date="2021" name="Elife">
        <title>Chloroplast acquisition without the gene transfer in kleptoplastic sea slugs, Plakobranchus ocellatus.</title>
        <authorList>
            <person name="Maeda T."/>
            <person name="Takahashi S."/>
            <person name="Yoshida T."/>
            <person name="Shimamura S."/>
            <person name="Takaki Y."/>
            <person name="Nagai Y."/>
            <person name="Toyoda A."/>
            <person name="Suzuki Y."/>
            <person name="Arimoto A."/>
            <person name="Ishii H."/>
            <person name="Satoh N."/>
            <person name="Nishiyama T."/>
            <person name="Hasebe M."/>
            <person name="Maruyama T."/>
            <person name="Minagawa J."/>
            <person name="Obokata J."/>
            <person name="Shigenobu S."/>
        </authorList>
    </citation>
    <scope>NUCLEOTIDE SEQUENCE [LARGE SCALE GENOMIC DNA]</scope>
</reference>
<proteinExistence type="inferred from homology"/>
<organism evidence="11 12">
    <name type="scientific">Plakobranchus ocellatus</name>
    <dbReference type="NCBI Taxonomy" id="259542"/>
    <lineage>
        <taxon>Eukaryota</taxon>
        <taxon>Metazoa</taxon>
        <taxon>Spiralia</taxon>
        <taxon>Lophotrochozoa</taxon>
        <taxon>Mollusca</taxon>
        <taxon>Gastropoda</taxon>
        <taxon>Heterobranchia</taxon>
        <taxon>Euthyneura</taxon>
        <taxon>Panpulmonata</taxon>
        <taxon>Sacoglossa</taxon>
        <taxon>Placobranchoidea</taxon>
        <taxon>Plakobranchidae</taxon>
        <taxon>Plakobranchus</taxon>
    </lineage>
</organism>
<dbReference type="InterPro" id="IPR051237">
    <property type="entry name" value="Ferric-chelate_Red/DefProt"/>
</dbReference>
<evidence type="ECO:0000313" key="11">
    <source>
        <dbReference type="EMBL" id="GFN81420.1"/>
    </source>
</evidence>
<dbReference type="EMBL" id="BLXT01000924">
    <property type="protein sequence ID" value="GFN81420.1"/>
    <property type="molecule type" value="Genomic_DNA"/>
</dbReference>
<keyword evidence="5" id="KW-0399">Innate immunity</keyword>
<dbReference type="InterPro" id="IPR002861">
    <property type="entry name" value="Reeler_dom"/>
</dbReference>
<dbReference type="PANTHER" id="PTHR45828">
    <property type="entry name" value="CYTOCHROME B561/FERRIC REDUCTASE TRANSMEMBRANE"/>
    <property type="match status" value="1"/>
</dbReference>
<dbReference type="PROSITE" id="PS51019">
    <property type="entry name" value="REELIN"/>
    <property type="match status" value="1"/>
</dbReference>